<organism evidence="1 2">
    <name type="scientific">Bauhinia variegata</name>
    <name type="common">Purple orchid tree</name>
    <name type="synonym">Phanera variegata</name>
    <dbReference type="NCBI Taxonomy" id="167791"/>
    <lineage>
        <taxon>Eukaryota</taxon>
        <taxon>Viridiplantae</taxon>
        <taxon>Streptophyta</taxon>
        <taxon>Embryophyta</taxon>
        <taxon>Tracheophyta</taxon>
        <taxon>Spermatophyta</taxon>
        <taxon>Magnoliopsida</taxon>
        <taxon>eudicotyledons</taxon>
        <taxon>Gunneridae</taxon>
        <taxon>Pentapetalae</taxon>
        <taxon>rosids</taxon>
        <taxon>fabids</taxon>
        <taxon>Fabales</taxon>
        <taxon>Fabaceae</taxon>
        <taxon>Cercidoideae</taxon>
        <taxon>Cercideae</taxon>
        <taxon>Bauhiniinae</taxon>
        <taxon>Bauhinia</taxon>
    </lineage>
</organism>
<gene>
    <name evidence="1" type="ORF">L6164_000556</name>
</gene>
<sequence>MAADAGQVKLLGKWPSPFSNRVVLALKLKGVQYNYFEEDLSNKSEELLKSNPVHKKVPVLIHNGKPIAESLVILEYIDETWKSNPLLPDDPYQRASARFWARYLDEKCLPALWDAIWSDENGRAKAVEEAIANLKILENEIKDKRFFGGESIGLVDIAASFVGYWVGILQEIQGLELLTVEKFPKLVKWSEEFTSHPVIKEGLPPRDELFAFFNARATASK</sequence>
<evidence type="ECO:0000313" key="2">
    <source>
        <dbReference type="Proteomes" id="UP000828941"/>
    </source>
</evidence>
<reference evidence="1 2" key="1">
    <citation type="journal article" date="2022" name="DNA Res.">
        <title>Chromosomal-level genome assembly of the orchid tree Bauhinia variegata (Leguminosae; Cercidoideae) supports the allotetraploid origin hypothesis of Bauhinia.</title>
        <authorList>
            <person name="Zhong Y."/>
            <person name="Chen Y."/>
            <person name="Zheng D."/>
            <person name="Pang J."/>
            <person name="Liu Y."/>
            <person name="Luo S."/>
            <person name="Meng S."/>
            <person name="Qian L."/>
            <person name="Wei D."/>
            <person name="Dai S."/>
            <person name="Zhou R."/>
        </authorList>
    </citation>
    <scope>NUCLEOTIDE SEQUENCE [LARGE SCALE GENOMIC DNA]</scope>
    <source>
        <strain evidence="1">BV-YZ2020</strain>
    </source>
</reference>
<dbReference type="Proteomes" id="UP000828941">
    <property type="component" value="Chromosome 1"/>
</dbReference>
<comment type="caution">
    <text evidence="1">The sequence shown here is derived from an EMBL/GenBank/DDBJ whole genome shotgun (WGS) entry which is preliminary data.</text>
</comment>
<keyword evidence="2" id="KW-1185">Reference proteome</keyword>
<protein>
    <submittedName>
        <fullName evidence="1">Uncharacterized protein</fullName>
    </submittedName>
</protein>
<name>A0ACB9Q8W9_BAUVA</name>
<proteinExistence type="predicted"/>
<accession>A0ACB9Q8W9</accession>
<dbReference type="EMBL" id="CM039426">
    <property type="protein sequence ID" value="KAI4356539.1"/>
    <property type="molecule type" value="Genomic_DNA"/>
</dbReference>
<evidence type="ECO:0000313" key="1">
    <source>
        <dbReference type="EMBL" id="KAI4356539.1"/>
    </source>
</evidence>